<gene>
    <name evidence="2" type="ORF">UFOPK2370_00057</name>
</gene>
<feature type="region of interest" description="Disordered" evidence="1">
    <location>
        <begin position="27"/>
        <end position="47"/>
    </location>
</feature>
<organism evidence="2">
    <name type="scientific">freshwater metagenome</name>
    <dbReference type="NCBI Taxonomy" id="449393"/>
    <lineage>
        <taxon>unclassified sequences</taxon>
        <taxon>metagenomes</taxon>
        <taxon>ecological metagenomes</taxon>
    </lineage>
</organism>
<name>A0A6J6N0M9_9ZZZZ</name>
<dbReference type="EMBL" id="CAEZXK010000001">
    <property type="protein sequence ID" value="CAB4678143.1"/>
    <property type="molecule type" value="Genomic_DNA"/>
</dbReference>
<proteinExistence type="predicted"/>
<protein>
    <submittedName>
        <fullName evidence="2">Unannotated protein</fullName>
    </submittedName>
</protein>
<sequence length="190" mass="20319">MRKATALIGALVLAFVLSACGTSASDPVPEESNAITTPSPSLIPPVPGTDVRSIDPSFYDVGFSEFLFRAGDGPVWCTINADEKWALCEQNEAAAEYEPLQTPDDCQGSYGYQLKLYEDPTNSTLENGVAAGFMCSGGYYSDPSVAQTLQNGESITVGDIKCYVIDFTARCDNKNSQYIALGAKVWAAKN</sequence>
<dbReference type="AlphaFoldDB" id="A0A6J6N0M9"/>
<accession>A0A6J6N0M9</accession>
<evidence type="ECO:0000313" key="2">
    <source>
        <dbReference type="EMBL" id="CAB4678143.1"/>
    </source>
</evidence>
<evidence type="ECO:0000256" key="1">
    <source>
        <dbReference type="SAM" id="MobiDB-lite"/>
    </source>
</evidence>
<reference evidence="2" key="1">
    <citation type="submission" date="2020-05" db="EMBL/GenBank/DDBJ databases">
        <authorList>
            <person name="Chiriac C."/>
            <person name="Salcher M."/>
            <person name="Ghai R."/>
            <person name="Kavagutti S V."/>
        </authorList>
    </citation>
    <scope>NUCLEOTIDE SEQUENCE</scope>
</reference>
<dbReference type="PROSITE" id="PS51257">
    <property type="entry name" value="PROKAR_LIPOPROTEIN"/>
    <property type="match status" value="1"/>
</dbReference>